<evidence type="ECO:0000256" key="1">
    <source>
        <dbReference type="ARBA" id="ARBA00004370"/>
    </source>
</evidence>
<dbReference type="InterPro" id="IPR026015">
    <property type="entry name" value="ATP_synth_OSCP/delta_N_sf"/>
</dbReference>
<dbReference type="PANTHER" id="PTHR11910">
    <property type="entry name" value="ATP SYNTHASE DELTA CHAIN"/>
    <property type="match status" value="1"/>
</dbReference>
<evidence type="ECO:0000256" key="6">
    <source>
        <dbReference type="ARBA" id="ARBA00023310"/>
    </source>
</evidence>
<reference evidence="7" key="1">
    <citation type="submission" date="2018-05" db="EMBL/GenBank/DDBJ databases">
        <authorList>
            <person name="Lanie J.A."/>
            <person name="Ng W.-L."/>
            <person name="Kazmierczak K.M."/>
            <person name="Andrzejewski T.M."/>
            <person name="Davidsen T.M."/>
            <person name="Wayne K.J."/>
            <person name="Tettelin H."/>
            <person name="Glass J.I."/>
            <person name="Rusch D."/>
            <person name="Podicherti R."/>
            <person name="Tsui H.-C.T."/>
            <person name="Winkler M.E."/>
        </authorList>
    </citation>
    <scope>NUCLEOTIDE SEQUENCE</scope>
</reference>
<dbReference type="Gene3D" id="1.10.520.20">
    <property type="entry name" value="N-terminal domain of the delta subunit of the F1F0-ATP synthase"/>
    <property type="match status" value="1"/>
</dbReference>
<evidence type="ECO:0000256" key="2">
    <source>
        <dbReference type="ARBA" id="ARBA00022448"/>
    </source>
</evidence>
<proteinExistence type="inferred from homology"/>
<keyword evidence="2" id="KW-0813">Transport</keyword>
<dbReference type="InterPro" id="IPR000711">
    <property type="entry name" value="ATPase_OSCP/dsu"/>
</dbReference>
<gene>
    <name evidence="7" type="ORF">METZ01_LOCUS136260</name>
</gene>
<evidence type="ECO:0008006" key="8">
    <source>
        <dbReference type="Google" id="ProtNLM"/>
    </source>
</evidence>
<comment type="subcellular location">
    <subcellularLocation>
        <location evidence="1">Membrane</location>
    </subcellularLocation>
</comment>
<dbReference type="PRINTS" id="PR00125">
    <property type="entry name" value="ATPASEDELTA"/>
</dbReference>
<evidence type="ECO:0000256" key="4">
    <source>
        <dbReference type="ARBA" id="ARBA00023065"/>
    </source>
</evidence>
<evidence type="ECO:0000313" key="7">
    <source>
        <dbReference type="EMBL" id="SVA83406.1"/>
    </source>
</evidence>
<sequence length="181" mass="20096">MTNRTVAARYARALFDVSVKDRDPQQVDAELARFSDLVDGHETLRRLLLSPALPTARKRAIVAELLVRLGEVLPPVSKLVMLLAERDRFGLLPDILRSYRARLRDHLGVVQAQVTTAKPLTPERTAAIEQRLADASGCKVSLTTDVEPELLGGVVARVGTTVYDASVVRHLERIRETLVER</sequence>
<dbReference type="EMBL" id="UINC01019687">
    <property type="protein sequence ID" value="SVA83406.1"/>
    <property type="molecule type" value="Genomic_DNA"/>
</dbReference>
<evidence type="ECO:0000256" key="3">
    <source>
        <dbReference type="ARBA" id="ARBA00022781"/>
    </source>
</evidence>
<keyword evidence="4" id="KW-0406">Ion transport</keyword>
<dbReference type="GO" id="GO:0046933">
    <property type="term" value="F:proton-transporting ATP synthase activity, rotational mechanism"/>
    <property type="evidence" value="ECO:0007669"/>
    <property type="project" value="InterPro"/>
</dbReference>
<dbReference type="Pfam" id="PF00213">
    <property type="entry name" value="OSCP"/>
    <property type="match status" value="1"/>
</dbReference>
<protein>
    <recommendedName>
        <fullName evidence="8">ATP synthase subunit delta</fullName>
    </recommendedName>
</protein>
<keyword evidence="5" id="KW-0472">Membrane</keyword>
<dbReference type="HAMAP" id="MF_01416">
    <property type="entry name" value="ATP_synth_delta_bact"/>
    <property type="match status" value="1"/>
</dbReference>
<keyword evidence="3" id="KW-0375">Hydrogen ion transport</keyword>
<dbReference type="GO" id="GO:0016020">
    <property type="term" value="C:membrane"/>
    <property type="evidence" value="ECO:0007669"/>
    <property type="project" value="UniProtKB-SubCell"/>
</dbReference>
<evidence type="ECO:0000256" key="5">
    <source>
        <dbReference type="ARBA" id="ARBA00023136"/>
    </source>
</evidence>
<dbReference type="SUPFAM" id="SSF47928">
    <property type="entry name" value="N-terminal domain of the delta subunit of the F1F0-ATP synthase"/>
    <property type="match status" value="1"/>
</dbReference>
<dbReference type="NCBIfam" id="TIGR01145">
    <property type="entry name" value="ATP_synt_delta"/>
    <property type="match status" value="1"/>
</dbReference>
<dbReference type="AlphaFoldDB" id="A0A381Z281"/>
<organism evidence="7">
    <name type="scientific">marine metagenome</name>
    <dbReference type="NCBI Taxonomy" id="408172"/>
    <lineage>
        <taxon>unclassified sequences</taxon>
        <taxon>metagenomes</taxon>
        <taxon>ecological metagenomes</taxon>
    </lineage>
</organism>
<accession>A0A381Z281</accession>
<keyword evidence="6" id="KW-0066">ATP synthesis</keyword>
<name>A0A381Z281_9ZZZZ</name>